<comment type="similarity">
    <text evidence="2">Belongs to the CcmB/CycW/HelB family.</text>
</comment>
<dbReference type="InterPro" id="IPR003544">
    <property type="entry name" value="Cyt_c_biogenesis_CcmB"/>
</dbReference>
<evidence type="ECO:0000256" key="3">
    <source>
        <dbReference type="ARBA" id="ARBA00022692"/>
    </source>
</evidence>
<keyword evidence="3 6" id="KW-0812">Transmembrane</keyword>
<evidence type="ECO:0000256" key="5">
    <source>
        <dbReference type="ARBA" id="ARBA00023136"/>
    </source>
</evidence>
<proteinExistence type="inferred from homology"/>
<name>A0A1X7KRE5_9BACT</name>
<feature type="transmembrane region" description="Helical" evidence="6">
    <location>
        <begin position="200"/>
        <end position="219"/>
    </location>
</feature>
<dbReference type="Pfam" id="PF03379">
    <property type="entry name" value="CcmB"/>
    <property type="match status" value="1"/>
</dbReference>
<feature type="transmembrane region" description="Helical" evidence="6">
    <location>
        <begin position="53"/>
        <end position="74"/>
    </location>
</feature>
<dbReference type="GO" id="GO:0015232">
    <property type="term" value="F:heme transmembrane transporter activity"/>
    <property type="evidence" value="ECO:0007669"/>
    <property type="project" value="InterPro"/>
</dbReference>
<dbReference type="OrthoDB" id="9788444at2"/>
<evidence type="ECO:0000313" key="8">
    <source>
        <dbReference type="Proteomes" id="UP000193804"/>
    </source>
</evidence>
<sequence>MIKQVISIFEKEVRLEWRNKTAFNGILLYLVSTIFICYLSFNVRTGQMQTVTWNALFWIIIVFANINGVAKSFLQEGEGRMLYYYTLCKPEVILSGKLIFNILLSVVIAIIGFAVYAIILGNQVSNHIYFLLTILFAAIGFSGVLTLVSGIVSKANNSTALMAVLSFPILLPILLMSVGLSKNAIDGIDISLMNDKLFTLISVDAIVITTAYILFPFIWRN</sequence>
<dbReference type="GO" id="GO:0017004">
    <property type="term" value="P:cytochrome complex assembly"/>
    <property type="evidence" value="ECO:0007669"/>
    <property type="project" value="InterPro"/>
</dbReference>
<dbReference type="AlphaFoldDB" id="A0A1X7KRE5"/>
<evidence type="ECO:0000313" key="7">
    <source>
        <dbReference type="EMBL" id="SMG43730.1"/>
    </source>
</evidence>
<feature type="transmembrane region" description="Helical" evidence="6">
    <location>
        <begin position="21"/>
        <end position="41"/>
    </location>
</feature>
<dbReference type="GO" id="GO:0016020">
    <property type="term" value="C:membrane"/>
    <property type="evidence" value="ECO:0007669"/>
    <property type="project" value="UniProtKB-SubCell"/>
</dbReference>
<organism evidence="7 8">
    <name type="scientific">Marivirga sericea</name>
    <dbReference type="NCBI Taxonomy" id="1028"/>
    <lineage>
        <taxon>Bacteria</taxon>
        <taxon>Pseudomonadati</taxon>
        <taxon>Bacteroidota</taxon>
        <taxon>Cytophagia</taxon>
        <taxon>Cytophagales</taxon>
        <taxon>Marivirgaceae</taxon>
        <taxon>Marivirga</taxon>
    </lineage>
</organism>
<reference evidence="8" key="1">
    <citation type="submission" date="2017-04" db="EMBL/GenBank/DDBJ databases">
        <authorList>
            <person name="Varghese N."/>
            <person name="Submissions S."/>
        </authorList>
    </citation>
    <scope>NUCLEOTIDE SEQUENCE [LARGE SCALE GENOMIC DNA]</scope>
    <source>
        <strain evidence="8">DSM 4125</strain>
    </source>
</reference>
<feature type="transmembrane region" description="Helical" evidence="6">
    <location>
        <begin position="98"/>
        <end position="121"/>
    </location>
</feature>
<comment type="subcellular location">
    <subcellularLocation>
        <location evidence="1">Membrane</location>
        <topology evidence="1">Multi-pass membrane protein</topology>
    </subcellularLocation>
</comment>
<dbReference type="RefSeq" id="WP_085518201.1">
    <property type="nucleotide sequence ID" value="NZ_FXAW01000006.1"/>
</dbReference>
<evidence type="ECO:0000256" key="1">
    <source>
        <dbReference type="ARBA" id="ARBA00004141"/>
    </source>
</evidence>
<dbReference type="STRING" id="1028.SAMN05661096_03057"/>
<gene>
    <name evidence="7" type="ORF">SAMN05661096_03057</name>
</gene>
<evidence type="ECO:0000256" key="4">
    <source>
        <dbReference type="ARBA" id="ARBA00022989"/>
    </source>
</evidence>
<feature type="transmembrane region" description="Helical" evidence="6">
    <location>
        <begin position="160"/>
        <end position="180"/>
    </location>
</feature>
<dbReference type="EMBL" id="FXAW01000006">
    <property type="protein sequence ID" value="SMG43730.1"/>
    <property type="molecule type" value="Genomic_DNA"/>
</dbReference>
<keyword evidence="8" id="KW-1185">Reference proteome</keyword>
<protein>
    <submittedName>
        <fullName evidence="7">Heme exporter protein B</fullName>
    </submittedName>
</protein>
<feature type="transmembrane region" description="Helical" evidence="6">
    <location>
        <begin position="127"/>
        <end position="148"/>
    </location>
</feature>
<evidence type="ECO:0000256" key="2">
    <source>
        <dbReference type="ARBA" id="ARBA00010544"/>
    </source>
</evidence>
<accession>A0A1X7KRE5</accession>
<dbReference type="Proteomes" id="UP000193804">
    <property type="component" value="Unassembled WGS sequence"/>
</dbReference>
<keyword evidence="5 6" id="KW-0472">Membrane</keyword>
<keyword evidence="4 6" id="KW-1133">Transmembrane helix</keyword>
<evidence type="ECO:0000256" key="6">
    <source>
        <dbReference type="SAM" id="Phobius"/>
    </source>
</evidence>